<evidence type="ECO:0000313" key="2">
    <source>
        <dbReference type="Proteomes" id="UP000323819"/>
    </source>
</evidence>
<dbReference type="AlphaFoldDB" id="A0ABD7SSA7"/>
<dbReference type="EMBL" id="VSIJ01000005">
    <property type="protein sequence ID" value="TXX67453.1"/>
    <property type="molecule type" value="Genomic_DNA"/>
</dbReference>
<dbReference type="Pfam" id="PF14072">
    <property type="entry name" value="DndB"/>
    <property type="match status" value="1"/>
</dbReference>
<evidence type="ECO:0000313" key="1">
    <source>
        <dbReference type="EMBL" id="TXX67453.1"/>
    </source>
</evidence>
<organism evidence="1 2">
    <name type="scientific">Vibrio cholerae</name>
    <dbReference type="NCBI Taxonomy" id="666"/>
    <lineage>
        <taxon>Bacteria</taxon>
        <taxon>Pseudomonadati</taxon>
        <taxon>Pseudomonadota</taxon>
        <taxon>Gammaproteobacteria</taxon>
        <taxon>Vibrionales</taxon>
        <taxon>Vibrionaceae</taxon>
        <taxon>Vibrio</taxon>
    </lineage>
</organism>
<comment type="caution">
    <text evidence="1">The sequence shown here is derived from an EMBL/GenBank/DDBJ whole genome shotgun (WGS) entry which is preliminary data.</text>
</comment>
<protein>
    <submittedName>
        <fullName evidence="1">DGQHR domain-containing protein</fullName>
    </submittedName>
</protein>
<dbReference type="InterPro" id="IPR017642">
    <property type="entry name" value="DNA_S_mod_DndB"/>
</dbReference>
<name>A0ABD7SSA7_VIBCL</name>
<sequence length="404" mass="46589">MLMSLYTPIHSNVLTPLELVLFKGNEGLSKKNVRIFEGIVTARELVDHFNIERDSTVYSEYQKRQRDLEKSRSNKLIQYFEEREDTSLPSIVIFISHLVDEEETKVRNRDMVLAKLPSDADRLIADGQNRRNLYENILKSQSWRANETLNVKFICVDSPDKSLENYGFIIRQLFSDFHFNLKKPSTALNLYFDSSQPYRKLLDKFLSIEVHGFPLKRFISTTGKLTPHTVMLLNQLLEFISVCIGKSSSSINKLLKTKPEVADMIFQRYSAVVQSFFNLCPLYLLGTEGFRKDDTMFEKFIFAKAFAWTARSLVEQIIDEFLFEHGGVNGDNTESISLDFSPLKAIEKLPLLDMTNEFWVQAGAVVKSVDQNTEEPKFKMNRGSEKLLARALCRRCKIQPSSEL</sequence>
<proteinExistence type="predicted"/>
<dbReference type="InterPro" id="IPR017601">
    <property type="entry name" value="DGQHR-contain_dom"/>
</dbReference>
<dbReference type="NCBIfam" id="TIGR03187">
    <property type="entry name" value="DGQHR"/>
    <property type="match status" value="1"/>
</dbReference>
<dbReference type="Proteomes" id="UP000323819">
    <property type="component" value="Unassembled WGS sequence"/>
</dbReference>
<accession>A0ABD7SSA7</accession>
<gene>
    <name evidence="1" type="ORF">FXF03_02410</name>
</gene>
<reference evidence="1 2" key="1">
    <citation type="submission" date="2019-06" db="EMBL/GenBank/DDBJ databases">
        <title>Vibrio cholerae phylogeny based on whole-genome sequencing reveals genetic diversity and population strucutre.</title>
        <authorList>
            <person name="Zhiqiu Y."/>
            <person name="Bin L."/>
            <person name="Lingyan J."/>
        </authorList>
    </citation>
    <scope>NUCLEOTIDE SEQUENCE [LARGE SCALE GENOMIC DNA]</scope>
    <source>
        <strain evidence="1 2">N2814</strain>
    </source>
</reference>